<dbReference type="Gene3D" id="3.40.50.2000">
    <property type="entry name" value="Glycogen Phosphorylase B"/>
    <property type="match status" value="1"/>
</dbReference>
<dbReference type="PANTHER" id="PTHR46656">
    <property type="entry name" value="PUTATIVE-RELATED"/>
    <property type="match status" value="1"/>
</dbReference>
<name>A0ABY6HZJ4_9ARCH</name>
<dbReference type="SUPFAM" id="SSF53756">
    <property type="entry name" value="UDP-Glycosyltransferase/glycogen phosphorylase"/>
    <property type="match status" value="1"/>
</dbReference>
<evidence type="ECO:0000313" key="2">
    <source>
        <dbReference type="EMBL" id="UYP47989.1"/>
    </source>
</evidence>
<sequence>MLIKSMKNFLYTYFYYKPYSYLKYYYYKLKKNRRNDKKLLGVNIVGLPKGDFGMGEHIRLVSHSFEKTNLNFIVNDTKLEYNNPNNNNNIDYLISHENLYDINLICLNAPRLITYITITVNDFVKTQYNIGYGYWELPILPKKYLKQFKYLDEVWAPSKFIYDTMKQSTDLPVYHMPIPVEFDIPHHISRKDFNLPENKFLFLFSFDMGSSVIRKNPEAVIQSFKKAFNNKNINDVGLIIKFQRMKGIKRFDESYHSLMLHTNAPNIYIVDELLDREKMLGLINCCDVYISLHRSEGFGLGLAEAMYMGKNVIGTNYSGNVDFMNADNSCLVPYKLIPVEKNQYPYVEKGSVWAEPELDAAAKFMLKLYNDKDFREKQAKNAFDHMRKFYSFNAIGKKYEERIVKIKNNG</sequence>
<reference evidence="2" key="1">
    <citation type="submission" date="2022-09" db="EMBL/GenBank/DDBJ databases">
        <title>Actin cytoskeleton and complex cell architecture in an #Asgard archaeon.</title>
        <authorList>
            <person name="Ponce Toledo R.I."/>
            <person name="Schleper C."/>
            <person name="Rodrigues Oliveira T."/>
            <person name="Wollweber F."/>
            <person name="Xu J."/>
            <person name="Rittmann S."/>
            <person name="Klingl A."/>
            <person name="Pilhofer M."/>
        </authorList>
    </citation>
    <scope>NUCLEOTIDE SEQUENCE</scope>
    <source>
        <strain evidence="2">B-35</strain>
    </source>
</reference>
<dbReference type="PANTHER" id="PTHR46656:SF3">
    <property type="entry name" value="PUTATIVE-RELATED"/>
    <property type="match status" value="1"/>
</dbReference>
<protein>
    <recommendedName>
        <fullName evidence="1">Glycosyl transferase family 1 domain-containing protein</fullName>
    </recommendedName>
</protein>
<dbReference type="EMBL" id="CP104013">
    <property type="protein sequence ID" value="UYP47989.1"/>
    <property type="molecule type" value="Genomic_DNA"/>
</dbReference>
<gene>
    <name evidence="2" type="ORF">NEF87_004274</name>
</gene>
<dbReference type="CDD" id="cd03801">
    <property type="entry name" value="GT4_PimA-like"/>
    <property type="match status" value="1"/>
</dbReference>
<proteinExistence type="predicted"/>
<feature type="domain" description="Glycosyl transferase family 1" evidence="1">
    <location>
        <begin position="189"/>
        <end position="382"/>
    </location>
</feature>
<dbReference type="InterPro" id="IPR001296">
    <property type="entry name" value="Glyco_trans_1"/>
</dbReference>
<dbReference type="Pfam" id="PF00534">
    <property type="entry name" value="Glycos_transf_1"/>
    <property type="match status" value="1"/>
</dbReference>
<keyword evidence="3" id="KW-1185">Reference proteome</keyword>
<accession>A0ABY6HZJ4</accession>
<organism evidence="2 3">
    <name type="scientific">Candidatus Lokiarchaeum ossiferum</name>
    <dbReference type="NCBI Taxonomy" id="2951803"/>
    <lineage>
        <taxon>Archaea</taxon>
        <taxon>Promethearchaeati</taxon>
        <taxon>Promethearchaeota</taxon>
        <taxon>Promethearchaeia</taxon>
        <taxon>Promethearchaeales</taxon>
        <taxon>Promethearchaeaceae</taxon>
        <taxon>Candidatus Lokiarchaeum</taxon>
    </lineage>
</organism>
<evidence type="ECO:0000313" key="3">
    <source>
        <dbReference type="Proteomes" id="UP001208689"/>
    </source>
</evidence>
<dbReference type="Proteomes" id="UP001208689">
    <property type="component" value="Chromosome"/>
</dbReference>
<evidence type="ECO:0000259" key="1">
    <source>
        <dbReference type="Pfam" id="PF00534"/>
    </source>
</evidence>